<comment type="caution">
    <text evidence="5">The sequence shown here is derived from an EMBL/GenBank/DDBJ whole genome shotgun (WGS) entry which is preliminary data.</text>
</comment>
<protein>
    <submittedName>
        <fullName evidence="5">Multidrug resistance-associated protein 1-like</fullName>
    </submittedName>
</protein>
<feature type="region of interest" description="Disordered" evidence="4">
    <location>
        <begin position="104"/>
        <end position="127"/>
    </location>
</feature>
<dbReference type="OrthoDB" id="8924417at2759"/>
<evidence type="ECO:0000313" key="5">
    <source>
        <dbReference type="EMBL" id="KAF5894745.1"/>
    </source>
</evidence>
<evidence type="ECO:0000256" key="3">
    <source>
        <dbReference type="ARBA" id="ARBA00023136"/>
    </source>
</evidence>
<evidence type="ECO:0000256" key="2">
    <source>
        <dbReference type="ARBA" id="ARBA00022989"/>
    </source>
</evidence>
<dbReference type="EMBL" id="QNUK01000358">
    <property type="protein sequence ID" value="KAF5894745.1"/>
    <property type="molecule type" value="Genomic_DNA"/>
</dbReference>
<dbReference type="GO" id="GO:0005524">
    <property type="term" value="F:ATP binding"/>
    <property type="evidence" value="ECO:0007669"/>
    <property type="project" value="InterPro"/>
</dbReference>
<name>A0A8J4TG03_CLAMG</name>
<evidence type="ECO:0000313" key="6">
    <source>
        <dbReference type="Proteomes" id="UP000727407"/>
    </source>
</evidence>
<dbReference type="Gene3D" id="1.20.1560.10">
    <property type="entry name" value="ABC transporter type 1, transmembrane domain"/>
    <property type="match status" value="1"/>
</dbReference>
<evidence type="ECO:0000256" key="4">
    <source>
        <dbReference type="SAM" id="MobiDB-lite"/>
    </source>
</evidence>
<proteinExistence type="predicted"/>
<gene>
    <name evidence="5" type="ORF">DAT39_015524</name>
</gene>
<organism evidence="5 6">
    <name type="scientific">Clarias magur</name>
    <name type="common">Asian catfish</name>
    <name type="synonym">Macropteronotus magur</name>
    <dbReference type="NCBI Taxonomy" id="1594786"/>
    <lineage>
        <taxon>Eukaryota</taxon>
        <taxon>Metazoa</taxon>
        <taxon>Chordata</taxon>
        <taxon>Craniata</taxon>
        <taxon>Vertebrata</taxon>
        <taxon>Euteleostomi</taxon>
        <taxon>Actinopterygii</taxon>
        <taxon>Neopterygii</taxon>
        <taxon>Teleostei</taxon>
        <taxon>Ostariophysi</taxon>
        <taxon>Siluriformes</taxon>
        <taxon>Clariidae</taxon>
        <taxon>Clarias</taxon>
    </lineage>
</organism>
<dbReference type="GO" id="GO:0016020">
    <property type="term" value="C:membrane"/>
    <property type="evidence" value="ECO:0007669"/>
    <property type="project" value="InterPro"/>
</dbReference>
<keyword evidence="3" id="KW-0472">Membrane</keyword>
<keyword evidence="6" id="KW-1185">Reference proteome</keyword>
<dbReference type="Proteomes" id="UP000727407">
    <property type="component" value="Unassembled WGS sequence"/>
</dbReference>
<keyword evidence="1" id="KW-0812">Transmembrane</keyword>
<reference evidence="5" key="1">
    <citation type="submission" date="2020-07" db="EMBL/GenBank/DDBJ databases">
        <title>Clarias magur genome sequencing, assembly and annotation.</title>
        <authorList>
            <person name="Kushwaha B."/>
            <person name="Kumar R."/>
            <person name="Das P."/>
            <person name="Joshi C.G."/>
            <person name="Kumar D."/>
            <person name="Nagpure N.S."/>
            <person name="Pandey M."/>
            <person name="Agarwal S."/>
            <person name="Srivastava S."/>
            <person name="Singh M."/>
            <person name="Sahoo L."/>
            <person name="Jayasankar P."/>
            <person name="Meher P.K."/>
            <person name="Koringa P.G."/>
            <person name="Iquebal M.A."/>
            <person name="Das S.P."/>
            <person name="Bit A."/>
            <person name="Patnaik S."/>
            <person name="Patel N."/>
            <person name="Shah T.M."/>
            <person name="Hinsu A."/>
            <person name="Jena J.K."/>
        </authorList>
    </citation>
    <scope>NUCLEOTIDE SEQUENCE</scope>
    <source>
        <strain evidence="5">CIFAMagur01</strain>
        <tissue evidence="5">Testis</tissue>
    </source>
</reference>
<dbReference type="AlphaFoldDB" id="A0A8J4TG03"/>
<accession>A0A8J4TG03</accession>
<dbReference type="InterPro" id="IPR036640">
    <property type="entry name" value="ABC1_TM_sf"/>
</dbReference>
<sequence length="140" mass="15520">MAPVEIGLCLFFLWQLLGPSALAGITTIIFIFPLNGLIAKVRSKLQIAFTMFGVYVLTDEKNVLDAQKVFVSLALINMLKTPLSQLPFSISTTMQASCCVSQTSGNVSASGRAESRRRVQSSIHTRRREHCDRGRLFQLE</sequence>
<keyword evidence="2" id="KW-1133">Transmembrane helix</keyword>
<evidence type="ECO:0000256" key="1">
    <source>
        <dbReference type="ARBA" id="ARBA00022692"/>
    </source>
</evidence>